<dbReference type="AlphaFoldDB" id="A0A3D9RXF7"/>
<dbReference type="InterPro" id="IPR014985">
    <property type="entry name" value="WbqC"/>
</dbReference>
<dbReference type="EMBL" id="QTTN01000014">
    <property type="protein sequence ID" value="REE84507.1"/>
    <property type="molecule type" value="Genomic_DNA"/>
</dbReference>
<evidence type="ECO:0000313" key="1">
    <source>
        <dbReference type="EMBL" id="REE84507.1"/>
    </source>
</evidence>
<accession>A0A3D9RXF7</accession>
<reference evidence="1 2" key="1">
    <citation type="submission" date="2018-08" db="EMBL/GenBank/DDBJ databases">
        <title>Genomic Encyclopedia of Type Strains, Phase III (KMG-III): the genomes of soil and plant-associated and newly described type strains.</title>
        <authorList>
            <person name="Whitman W."/>
        </authorList>
    </citation>
    <scope>NUCLEOTIDE SEQUENCE [LARGE SCALE GENOMIC DNA]</scope>
    <source>
        <strain evidence="1 2">CGMCC 1.10966</strain>
    </source>
</reference>
<keyword evidence="2" id="KW-1185">Reference proteome</keyword>
<protein>
    <submittedName>
        <fullName evidence="1">WbqC-like protein</fullName>
    </submittedName>
</protein>
<dbReference type="RefSeq" id="WP_116189552.1">
    <property type="nucleotide sequence ID" value="NZ_QTTN01000014.1"/>
</dbReference>
<evidence type="ECO:0000313" key="2">
    <source>
        <dbReference type="Proteomes" id="UP000256304"/>
    </source>
</evidence>
<comment type="caution">
    <text evidence="1">The sequence shown here is derived from an EMBL/GenBank/DDBJ whole genome shotgun (WGS) entry which is preliminary data.</text>
</comment>
<sequence>MTTVSMHQSQYLPWPPYFRKIALSDIFVLMDNVQYQNNGVQNRNRIRQKSSDFWITIPVSRGLSDTIEDKLLSDSRWPAKHWNSLKGAYAKAPYWHEYSEELEAIYLGQTYDRLGAINDRLFFFFIERLGIQTKIVRLSELQIEGRKSNLVLETCLKLNADIYLSGTGSLNYLDEGSFTQNNVSVRYLRSNPPSYTQFHGTFLSGLSMIDMMMNVSKDEIHSYLYHTS</sequence>
<gene>
    <name evidence="1" type="ORF">A8990_11441</name>
</gene>
<proteinExistence type="predicted"/>
<dbReference type="Proteomes" id="UP000256304">
    <property type="component" value="Unassembled WGS sequence"/>
</dbReference>
<dbReference type="OrthoDB" id="3611744at2"/>
<dbReference type="Pfam" id="PF08889">
    <property type="entry name" value="WbqC"/>
    <property type="match status" value="1"/>
</dbReference>
<name>A0A3D9RXF7_9BACL</name>
<organism evidence="1 2">
    <name type="scientific">Paenibacillus taihuensis</name>
    <dbReference type="NCBI Taxonomy" id="1156355"/>
    <lineage>
        <taxon>Bacteria</taxon>
        <taxon>Bacillati</taxon>
        <taxon>Bacillota</taxon>
        <taxon>Bacilli</taxon>
        <taxon>Bacillales</taxon>
        <taxon>Paenibacillaceae</taxon>
        <taxon>Paenibacillus</taxon>
    </lineage>
</organism>